<evidence type="ECO:0000256" key="3">
    <source>
        <dbReference type="ARBA" id="ARBA00006501"/>
    </source>
</evidence>
<dbReference type="Pfam" id="PF03653">
    <property type="entry name" value="UPF0093"/>
    <property type="match status" value="1"/>
</dbReference>
<reference evidence="16 17" key="1">
    <citation type="journal article" date="2005" name="Nucleic Acids Res.">
        <title>The genome sequence of Xanthomonas oryzae pathovar oryzae KACC10331, the bacterial blight pathogen of rice.</title>
        <authorList>
            <person name="Lee B.M."/>
            <person name="Park Y.J."/>
            <person name="Park D.S."/>
            <person name="Kang H.W."/>
            <person name="Kim J.G."/>
            <person name="Song E.S."/>
            <person name="Park I.C."/>
            <person name="Yoon U.H."/>
            <person name="Hahn J.H."/>
            <person name="Koo B.S."/>
            <person name="Lee G.B."/>
            <person name="Kim H."/>
            <person name="Park H.S."/>
            <person name="Yoon K.O."/>
            <person name="Kim J.H."/>
            <person name="Jung C.H."/>
            <person name="Koh N.H."/>
            <person name="Seo J.S."/>
            <person name="Go S.J."/>
        </authorList>
    </citation>
    <scope>NUCLEOTIDE SEQUENCE [LARGE SCALE GENOMIC DNA]</scope>
    <source>
        <strain evidence="17">KACC10331 / KXO85</strain>
    </source>
</reference>
<dbReference type="GO" id="GO:0005886">
    <property type="term" value="C:plasma membrane"/>
    <property type="evidence" value="ECO:0007669"/>
    <property type="project" value="UniProtKB-SubCell"/>
</dbReference>
<comment type="similarity">
    <text evidence="3 14 15">Belongs to the HemJ family.</text>
</comment>
<comment type="catalytic activity">
    <reaction evidence="13 14 15">
        <text>protoporphyrinogen IX + 3 A = protoporphyrin IX + 3 AH2</text>
        <dbReference type="Rhea" id="RHEA:62000"/>
        <dbReference type="ChEBI" id="CHEBI:13193"/>
        <dbReference type="ChEBI" id="CHEBI:17499"/>
        <dbReference type="ChEBI" id="CHEBI:57306"/>
        <dbReference type="ChEBI" id="CHEBI:57307"/>
    </reaction>
</comment>
<dbReference type="STRING" id="291331.XOO1954"/>
<dbReference type="GO" id="GO:0046872">
    <property type="term" value="F:metal ion binding"/>
    <property type="evidence" value="ECO:0007669"/>
    <property type="project" value="UniProtKB-UniRule"/>
</dbReference>
<comment type="pathway">
    <text evidence="2 14 15">Porphyrin-containing compound metabolism; protoporphyrin-IX biosynthesis; protoporphyrin-IX from protoporphyrinogen-IX: step 1/1.</text>
</comment>
<proteinExistence type="inferred from homology"/>
<evidence type="ECO:0000256" key="8">
    <source>
        <dbReference type="ARBA" id="ARBA00022723"/>
    </source>
</evidence>
<dbReference type="EMBL" id="AE013598">
    <property type="protein sequence ID" value="AAW75208.1"/>
    <property type="molecule type" value="Genomic_DNA"/>
</dbReference>
<evidence type="ECO:0000256" key="5">
    <source>
        <dbReference type="ARBA" id="ARBA00022475"/>
    </source>
</evidence>
<keyword evidence="6 14" id="KW-0349">Heme</keyword>
<keyword evidence="17" id="KW-1185">Reference proteome</keyword>
<evidence type="ECO:0000256" key="15">
    <source>
        <dbReference type="PIRNR" id="PIRNR004638"/>
    </source>
</evidence>
<feature type="binding site" description="axial binding residue" evidence="14">
    <location>
        <position position="123"/>
    </location>
    <ligand>
        <name>heme</name>
        <dbReference type="ChEBI" id="CHEBI:30413"/>
    </ligand>
    <ligandPart>
        <name>Fe</name>
        <dbReference type="ChEBI" id="CHEBI:18248"/>
    </ligandPart>
</feature>
<dbReference type="PANTHER" id="PTHR40255:SF1">
    <property type="entry name" value="PROTOPORPHYRINOGEN IX OXIDASE"/>
    <property type="match status" value="1"/>
</dbReference>
<organism evidence="16 17">
    <name type="scientific">Xanthomonas oryzae pv. oryzae (strain KACC10331 / KXO85)</name>
    <dbReference type="NCBI Taxonomy" id="291331"/>
    <lineage>
        <taxon>Bacteria</taxon>
        <taxon>Pseudomonadati</taxon>
        <taxon>Pseudomonadota</taxon>
        <taxon>Gammaproteobacteria</taxon>
        <taxon>Lysobacterales</taxon>
        <taxon>Lysobacteraceae</taxon>
        <taxon>Xanthomonas</taxon>
    </lineage>
</organism>
<keyword evidence="10 14" id="KW-0560">Oxidoreductase</keyword>
<evidence type="ECO:0000256" key="2">
    <source>
        <dbReference type="ARBA" id="ARBA00005073"/>
    </source>
</evidence>
<evidence type="ECO:0000256" key="12">
    <source>
        <dbReference type="ARBA" id="ARBA00023136"/>
    </source>
</evidence>
<dbReference type="PANTHER" id="PTHR40255">
    <property type="entry name" value="UPF0093 MEMBRANE PROTEIN SLR1790"/>
    <property type="match status" value="1"/>
</dbReference>
<name>Q5H1G3_XANOR</name>
<comment type="function">
    <text evidence="14 15">Catalyzes the oxidation of protoporphyrinogen IX to protoporphyrin IX.</text>
</comment>
<dbReference type="EC" id="1.3.99.-" evidence="14 15"/>
<dbReference type="UniPathway" id="UPA00251">
    <property type="reaction ID" value="UER00324"/>
</dbReference>
<evidence type="ECO:0000256" key="11">
    <source>
        <dbReference type="ARBA" id="ARBA00023004"/>
    </source>
</evidence>
<dbReference type="PIRSF" id="PIRSF004638">
    <property type="entry name" value="UCP004638"/>
    <property type="match status" value="1"/>
</dbReference>
<evidence type="ECO:0000256" key="9">
    <source>
        <dbReference type="ARBA" id="ARBA00022989"/>
    </source>
</evidence>
<dbReference type="InterPro" id="IPR005265">
    <property type="entry name" value="HemJ-like"/>
</dbReference>
<evidence type="ECO:0000256" key="1">
    <source>
        <dbReference type="ARBA" id="ARBA00004651"/>
    </source>
</evidence>
<keyword evidence="5 14" id="KW-1003">Cell membrane</keyword>
<feature type="transmembrane region" description="Helical" evidence="14">
    <location>
        <begin position="155"/>
        <end position="175"/>
    </location>
</feature>
<dbReference type="AlphaFoldDB" id="Q5H1G3"/>
<evidence type="ECO:0000313" key="17">
    <source>
        <dbReference type="Proteomes" id="UP000006735"/>
    </source>
</evidence>
<keyword evidence="12 14" id="KW-0472">Membrane</keyword>
<feature type="transmembrane region" description="Helical" evidence="14">
    <location>
        <begin position="83"/>
        <end position="105"/>
    </location>
</feature>
<evidence type="ECO:0000313" key="16">
    <source>
        <dbReference type="EMBL" id="AAW75208.1"/>
    </source>
</evidence>
<evidence type="ECO:0000256" key="6">
    <source>
        <dbReference type="ARBA" id="ARBA00022617"/>
    </source>
</evidence>
<comment type="cofactor">
    <cofactor evidence="14 15">
        <name>heme b</name>
        <dbReference type="ChEBI" id="CHEBI:60344"/>
    </cofactor>
    <text evidence="14 15">Binds 1 heme b (iron(II)-protoporphyrin IX) group per subunit.</text>
</comment>
<dbReference type="GO" id="GO:0006782">
    <property type="term" value="P:protoporphyrinogen IX biosynthetic process"/>
    <property type="evidence" value="ECO:0007669"/>
    <property type="project" value="UniProtKB-UniRule"/>
</dbReference>
<evidence type="ECO:0000256" key="7">
    <source>
        <dbReference type="ARBA" id="ARBA00022692"/>
    </source>
</evidence>
<evidence type="ECO:0000256" key="10">
    <source>
        <dbReference type="ARBA" id="ARBA00023002"/>
    </source>
</evidence>
<dbReference type="HAMAP" id="MF_02239">
    <property type="entry name" value="HemJ"/>
    <property type="match status" value="1"/>
</dbReference>
<comment type="subunit">
    <text evidence="14">Homodimer.</text>
</comment>
<protein>
    <recommendedName>
        <fullName evidence="4 14">Protoporphyrinogen IX oxidase</fullName>
        <shortName evidence="14">PPO</shortName>
        <ecNumber evidence="14 15">1.3.99.-</ecNumber>
    </recommendedName>
</protein>
<keyword evidence="8 14" id="KW-0479">Metal-binding</keyword>
<sequence>MASDVGMQLRAIVHANRGNYRSSYASQRSQRMTLYLWIKTFHLLFVIAWMAAVFYLPRILINIAEAGDDAGVRARLVLMGRRLYGFGHSMLGLALLLGAVLWQGFRFIPDFPTMVAGGWLHAKLAAVALILAHYSVSGRWLKGVEHGCPVPSGRALRWFNELPVILLVAVIWLVLAKPF</sequence>
<keyword evidence="7 14" id="KW-0812">Transmembrane</keyword>
<dbReference type="KEGG" id="xoo:XOO1954"/>
<feature type="transmembrane region" description="Helical" evidence="14">
    <location>
        <begin position="34"/>
        <end position="56"/>
    </location>
</feature>
<accession>Q5H1G3</accession>
<gene>
    <name evidence="16" type="ordered locus">XOO1954</name>
</gene>
<feature type="transmembrane region" description="Helical" evidence="14">
    <location>
        <begin position="111"/>
        <end position="134"/>
    </location>
</feature>
<keyword evidence="11 14" id="KW-0408">Iron</keyword>
<comment type="subcellular location">
    <subcellularLocation>
        <location evidence="1 14">Cell membrane</location>
        <topology evidence="1 14">Multi-pass membrane protein</topology>
    </subcellularLocation>
</comment>
<evidence type="ECO:0000256" key="14">
    <source>
        <dbReference type="HAMAP-Rule" id="MF_02239"/>
    </source>
</evidence>
<dbReference type="GO" id="GO:0070818">
    <property type="term" value="F:protoporphyrinogen oxidase activity"/>
    <property type="evidence" value="ECO:0007669"/>
    <property type="project" value="UniProtKB-UniRule"/>
</dbReference>
<feature type="binding site" description="axial binding residue" evidence="14">
    <location>
        <position position="42"/>
    </location>
    <ligand>
        <name>heme</name>
        <dbReference type="ChEBI" id="CHEBI:30413"/>
    </ligand>
    <ligandPart>
        <name>Fe</name>
        <dbReference type="ChEBI" id="CHEBI:18248"/>
    </ligandPart>
</feature>
<dbReference type="Proteomes" id="UP000006735">
    <property type="component" value="Chromosome"/>
</dbReference>
<evidence type="ECO:0000256" key="13">
    <source>
        <dbReference type="ARBA" id="ARBA00048390"/>
    </source>
</evidence>
<keyword evidence="9 14" id="KW-1133">Transmembrane helix</keyword>
<evidence type="ECO:0000256" key="4">
    <source>
        <dbReference type="ARBA" id="ARBA00017504"/>
    </source>
</evidence>
<dbReference type="HOGENOM" id="CLU_125006_2_0_6"/>